<evidence type="ECO:0000256" key="7">
    <source>
        <dbReference type="ARBA" id="ARBA00022692"/>
    </source>
</evidence>
<dbReference type="PROSITE" id="PS50885">
    <property type="entry name" value="HAMP"/>
    <property type="match status" value="1"/>
</dbReference>
<evidence type="ECO:0000256" key="6">
    <source>
        <dbReference type="ARBA" id="ARBA00022679"/>
    </source>
</evidence>
<evidence type="ECO:0000313" key="20">
    <source>
        <dbReference type="EMBL" id="MBD3108188.1"/>
    </source>
</evidence>
<evidence type="ECO:0000256" key="12">
    <source>
        <dbReference type="ARBA" id="ARBA00023012"/>
    </source>
</evidence>
<dbReference type="GO" id="GO:0005524">
    <property type="term" value="F:ATP binding"/>
    <property type="evidence" value="ECO:0007669"/>
    <property type="project" value="UniProtKB-KW"/>
</dbReference>
<proteinExistence type="predicted"/>
<name>A0A927HC94_9BACI</name>
<keyword evidence="6" id="KW-0808">Transferase</keyword>
<dbReference type="Pfam" id="PF02518">
    <property type="entry name" value="HATPase_c"/>
    <property type="match status" value="1"/>
</dbReference>
<evidence type="ECO:0000256" key="8">
    <source>
        <dbReference type="ARBA" id="ARBA00022741"/>
    </source>
</evidence>
<gene>
    <name evidence="20" type="ORF">IEO70_07385</name>
</gene>
<evidence type="ECO:0000256" key="17">
    <source>
        <dbReference type="SAM" id="Phobius"/>
    </source>
</evidence>
<keyword evidence="4" id="KW-1003">Cell membrane</keyword>
<sequence length="461" mass="52896">MKTLYRQFIVTTILIMAFSSLAGYMMTNTYYNLVTKEQNDAKNISIAEDITQFIENTDNLDLQRYFSTLGDMGYKLYIAAESGDAQFFGGEFHNKELSEKIVSDVMNGEVFHGMRDFPDSSFMTSFFANELKNSVGVPFTYEGEKYALFLRPDIDLLFSEVHTIIMTLFFSMAVISLIAMLFVAKQLINPITQLTAATKQISRGKFDHLLKINRYDEIGQLAESFNEMTKQLRENDQSRKEFISNVSHDFQSPLLNIQGYAELLKSPQLTEEERLSFTSIIETETKRLSNLTKQLLILTSLDQSTRRLKCNSFSLDQQIKSLSHKYLWLIEEEGLELYYKMSPIMFYGDEDLLETAWDNLFTNALKYNKQNGSIQITLKEQEHHITVEFQDSGIGLRENEIAHLFDRFYRADSSRTKEGTGLGLAIVKEIIELHGGEISVSSEFGVGTTFTVELPKNERNM</sequence>
<dbReference type="Gene3D" id="1.10.287.130">
    <property type="match status" value="1"/>
</dbReference>
<dbReference type="SMART" id="SM00387">
    <property type="entry name" value="HATPase_c"/>
    <property type="match status" value="1"/>
</dbReference>
<comment type="function">
    <text evidence="15">Member of the two-component regulatory system HssS/HssR involved in intracellular heme homeostasis and tempering of staphylococcal virulence. HssS functions as a heme sensor histidine kinase which is autophosphorylated at a histidine residue and transfers its phosphate group to an aspartate residue of HssR. HssR/HssS activates the expression of hrtAB, an efflux pump, in response to extracellular heme, hemin, hemoglobin or blood.</text>
</comment>
<dbReference type="Pfam" id="PF00512">
    <property type="entry name" value="HisKA"/>
    <property type="match status" value="1"/>
</dbReference>
<keyword evidence="8" id="KW-0547">Nucleotide-binding</keyword>
<evidence type="ECO:0000259" key="19">
    <source>
        <dbReference type="PROSITE" id="PS50885"/>
    </source>
</evidence>
<evidence type="ECO:0000256" key="16">
    <source>
        <dbReference type="ARBA" id="ARBA00040841"/>
    </source>
</evidence>
<dbReference type="EC" id="2.7.13.3" evidence="3"/>
<evidence type="ECO:0000256" key="1">
    <source>
        <dbReference type="ARBA" id="ARBA00000085"/>
    </source>
</evidence>
<dbReference type="InterPro" id="IPR004358">
    <property type="entry name" value="Sig_transdc_His_kin-like_C"/>
</dbReference>
<keyword evidence="9 20" id="KW-0418">Kinase</keyword>
<dbReference type="RefSeq" id="WP_190997724.1">
    <property type="nucleotide sequence ID" value="NZ_JACXSI010000014.1"/>
</dbReference>
<keyword evidence="21" id="KW-1185">Reference proteome</keyword>
<dbReference type="CDD" id="cd00082">
    <property type="entry name" value="HisKA"/>
    <property type="match status" value="1"/>
</dbReference>
<evidence type="ECO:0000256" key="11">
    <source>
        <dbReference type="ARBA" id="ARBA00022989"/>
    </source>
</evidence>
<keyword evidence="11 17" id="KW-1133">Transmembrane helix</keyword>
<comment type="catalytic activity">
    <reaction evidence="1">
        <text>ATP + protein L-histidine = ADP + protein N-phospho-L-histidine.</text>
        <dbReference type="EC" id="2.7.13.3"/>
    </reaction>
</comment>
<evidence type="ECO:0000259" key="18">
    <source>
        <dbReference type="PROSITE" id="PS50109"/>
    </source>
</evidence>
<dbReference type="SMART" id="SM00388">
    <property type="entry name" value="HisKA"/>
    <property type="match status" value="1"/>
</dbReference>
<accession>A0A927HC94</accession>
<evidence type="ECO:0000256" key="13">
    <source>
        <dbReference type="ARBA" id="ARBA00023026"/>
    </source>
</evidence>
<evidence type="ECO:0000256" key="14">
    <source>
        <dbReference type="ARBA" id="ARBA00023136"/>
    </source>
</evidence>
<evidence type="ECO:0000256" key="9">
    <source>
        <dbReference type="ARBA" id="ARBA00022777"/>
    </source>
</evidence>
<dbReference type="InterPro" id="IPR003660">
    <property type="entry name" value="HAMP_dom"/>
</dbReference>
<keyword evidence="7 17" id="KW-0812">Transmembrane</keyword>
<dbReference type="PANTHER" id="PTHR45528:SF11">
    <property type="entry name" value="HISTIDINE KINASE"/>
    <property type="match status" value="1"/>
</dbReference>
<dbReference type="InterPro" id="IPR050398">
    <property type="entry name" value="HssS/ArlS-like"/>
</dbReference>
<dbReference type="Proteomes" id="UP000602076">
    <property type="component" value="Unassembled WGS sequence"/>
</dbReference>
<evidence type="ECO:0000256" key="2">
    <source>
        <dbReference type="ARBA" id="ARBA00004651"/>
    </source>
</evidence>
<keyword evidence="10" id="KW-0067">ATP-binding</keyword>
<evidence type="ECO:0000256" key="10">
    <source>
        <dbReference type="ARBA" id="ARBA00022840"/>
    </source>
</evidence>
<dbReference type="GO" id="GO:0000155">
    <property type="term" value="F:phosphorelay sensor kinase activity"/>
    <property type="evidence" value="ECO:0007669"/>
    <property type="project" value="InterPro"/>
</dbReference>
<evidence type="ECO:0000256" key="5">
    <source>
        <dbReference type="ARBA" id="ARBA00022553"/>
    </source>
</evidence>
<feature type="domain" description="HAMP" evidence="19">
    <location>
        <begin position="185"/>
        <end position="237"/>
    </location>
</feature>
<keyword evidence="14 17" id="KW-0472">Membrane</keyword>
<keyword evidence="5" id="KW-0597">Phosphoprotein</keyword>
<dbReference type="InterPro" id="IPR036890">
    <property type="entry name" value="HATPase_C_sf"/>
</dbReference>
<dbReference type="FunFam" id="1.10.287.130:FF:000001">
    <property type="entry name" value="Two-component sensor histidine kinase"/>
    <property type="match status" value="1"/>
</dbReference>
<evidence type="ECO:0000256" key="15">
    <source>
        <dbReference type="ARBA" id="ARBA00037219"/>
    </source>
</evidence>
<evidence type="ECO:0000313" key="21">
    <source>
        <dbReference type="Proteomes" id="UP000602076"/>
    </source>
</evidence>
<organism evidence="20 21">
    <name type="scientific">Peribacillus faecalis</name>
    <dbReference type="NCBI Taxonomy" id="2772559"/>
    <lineage>
        <taxon>Bacteria</taxon>
        <taxon>Bacillati</taxon>
        <taxon>Bacillota</taxon>
        <taxon>Bacilli</taxon>
        <taxon>Bacillales</taxon>
        <taxon>Bacillaceae</taxon>
        <taxon>Peribacillus</taxon>
    </lineage>
</organism>
<dbReference type="InterPro" id="IPR003594">
    <property type="entry name" value="HATPase_dom"/>
</dbReference>
<dbReference type="Gene3D" id="6.10.340.10">
    <property type="match status" value="1"/>
</dbReference>
<dbReference type="Pfam" id="PF00672">
    <property type="entry name" value="HAMP"/>
    <property type="match status" value="1"/>
</dbReference>
<dbReference type="PRINTS" id="PR00344">
    <property type="entry name" value="BCTRLSENSOR"/>
</dbReference>
<protein>
    <recommendedName>
        <fullName evidence="16">Heme sensor protein HssS</fullName>
        <ecNumber evidence="3">2.7.13.3</ecNumber>
    </recommendedName>
</protein>
<comment type="caution">
    <text evidence="20">The sequence shown here is derived from an EMBL/GenBank/DDBJ whole genome shotgun (WGS) entry which is preliminary data.</text>
</comment>
<dbReference type="CDD" id="cd06225">
    <property type="entry name" value="HAMP"/>
    <property type="match status" value="1"/>
</dbReference>
<evidence type="ECO:0000256" key="3">
    <source>
        <dbReference type="ARBA" id="ARBA00012438"/>
    </source>
</evidence>
<dbReference type="SMART" id="SM00304">
    <property type="entry name" value="HAMP"/>
    <property type="match status" value="1"/>
</dbReference>
<keyword evidence="12" id="KW-0902">Two-component regulatory system</keyword>
<reference evidence="20" key="1">
    <citation type="submission" date="2020-09" db="EMBL/GenBank/DDBJ databases">
        <title>Bacillus faecalis sp. nov., a moderately halophilic bacterium isolated from cow faeces.</title>
        <authorList>
            <person name="Jiang L."/>
            <person name="Lee J."/>
        </authorList>
    </citation>
    <scope>NUCLEOTIDE SEQUENCE</scope>
    <source>
        <strain evidence="20">AGMB 02131</strain>
    </source>
</reference>
<dbReference type="InterPro" id="IPR003661">
    <property type="entry name" value="HisK_dim/P_dom"/>
</dbReference>
<feature type="transmembrane region" description="Helical" evidence="17">
    <location>
        <begin position="7"/>
        <end position="26"/>
    </location>
</feature>
<feature type="transmembrane region" description="Helical" evidence="17">
    <location>
        <begin position="161"/>
        <end position="184"/>
    </location>
</feature>
<dbReference type="EMBL" id="JACXSI010000014">
    <property type="protein sequence ID" value="MBD3108188.1"/>
    <property type="molecule type" value="Genomic_DNA"/>
</dbReference>
<dbReference type="FunFam" id="3.30.565.10:FF:000006">
    <property type="entry name" value="Sensor histidine kinase WalK"/>
    <property type="match status" value="1"/>
</dbReference>
<evidence type="ECO:0000256" key="4">
    <source>
        <dbReference type="ARBA" id="ARBA00022475"/>
    </source>
</evidence>
<dbReference type="AlphaFoldDB" id="A0A927HC94"/>
<keyword evidence="13" id="KW-0843">Virulence</keyword>
<dbReference type="Gene3D" id="3.30.565.10">
    <property type="entry name" value="Histidine kinase-like ATPase, C-terminal domain"/>
    <property type="match status" value="1"/>
</dbReference>
<dbReference type="SUPFAM" id="SSF158472">
    <property type="entry name" value="HAMP domain-like"/>
    <property type="match status" value="1"/>
</dbReference>
<comment type="subcellular location">
    <subcellularLocation>
        <location evidence="2">Cell membrane</location>
        <topology evidence="2">Multi-pass membrane protein</topology>
    </subcellularLocation>
</comment>
<dbReference type="GO" id="GO:0005886">
    <property type="term" value="C:plasma membrane"/>
    <property type="evidence" value="ECO:0007669"/>
    <property type="project" value="UniProtKB-SubCell"/>
</dbReference>
<dbReference type="InterPro" id="IPR005467">
    <property type="entry name" value="His_kinase_dom"/>
</dbReference>
<dbReference type="PANTHER" id="PTHR45528">
    <property type="entry name" value="SENSOR HISTIDINE KINASE CPXA"/>
    <property type="match status" value="1"/>
</dbReference>
<dbReference type="InterPro" id="IPR036097">
    <property type="entry name" value="HisK_dim/P_sf"/>
</dbReference>
<feature type="domain" description="Histidine kinase" evidence="18">
    <location>
        <begin position="245"/>
        <end position="458"/>
    </location>
</feature>
<dbReference type="PROSITE" id="PS50109">
    <property type="entry name" value="HIS_KIN"/>
    <property type="match status" value="1"/>
</dbReference>
<dbReference type="SUPFAM" id="SSF47384">
    <property type="entry name" value="Homodimeric domain of signal transducing histidine kinase"/>
    <property type="match status" value="1"/>
</dbReference>
<dbReference type="SUPFAM" id="SSF55874">
    <property type="entry name" value="ATPase domain of HSP90 chaperone/DNA topoisomerase II/histidine kinase"/>
    <property type="match status" value="1"/>
</dbReference>
<dbReference type="CDD" id="cd00075">
    <property type="entry name" value="HATPase"/>
    <property type="match status" value="1"/>
</dbReference>